<comment type="similarity">
    <text evidence="2">Belongs to the bacterial solute-binding protein 8 family.</text>
</comment>
<evidence type="ECO:0000313" key="7">
    <source>
        <dbReference type="Proteomes" id="UP001595699"/>
    </source>
</evidence>
<evidence type="ECO:0000256" key="1">
    <source>
        <dbReference type="ARBA" id="ARBA00004196"/>
    </source>
</evidence>
<dbReference type="InterPro" id="IPR002491">
    <property type="entry name" value="ABC_transptr_periplasmic_BD"/>
</dbReference>
<dbReference type="InterPro" id="IPR051313">
    <property type="entry name" value="Bact_iron-sidero_bind"/>
</dbReference>
<comment type="subcellular location">
    <subcellularLocation>
        <location evidence="1">Cell envelope</location>
    </subcellularLocation>
</comment>
<dbReference type="Gene3D" id="3.40.50.1980">
    <property type="entry name" value="Nitrogenase molybdenum iron protein domain"/>
    <property type="match status" value="2"/>
</dbReference>
<proteinExistence type="inferred from homology"/>
<gene>
    <name evidence="6" type="ORF">ACFOUW_08560</name>
</gene>
<protein>
    <submittedName>
        <fullName evidence="6">ABC transporter substrate-binding protein</fullName>
    </submittedName>
</protein>
<dbReference type="PROSITE" id="PS51318">
    <property type="entry name" value="TAT"/>
    <property type="match status" value="1"/>
</dbReference>
<sequence length="315" mass="33006">MQATVDIVAALSRRQLLAGGLVLTAGCAAAPAAPAPPAERTAATDLGPVKVPAAPSRIVCGDFYGAFLVVDLGLRPVGISGTSYAGAGAPYADKLAKVPSIGDYIDPNPEQVAAANPDLILRTIDTERPMYDKLTAIAPTVVISFEGLSLKDVTTKIGTVLGRSPQARDLLRTYDTKAAGIRERHAAALAKLRFAFASPTGSGGWWLYGPEWTDLTALRAAGAQLMPAAAALMKQTQEYSFERLDLLADADVLLVTSGPDGKIAPENAELTKTAMWKRLPAVRAGRVFPIPYGTSSPGTAFTLLDAFDRMLGTLA</sequence>
<keyword evidence="7" id="KW-1185">Reference proteome</keyword>
<evidence type="ECO:0000313" key="6">
    <source>
        <dbReference type="EMBL" id="MFC3760889.1"/>
    </source>
</evidence>
<dbReference type="InterPro" id="IPR006311">
    <property type="entry name" value="TAT_signal"/>
</dbReference>
<dbReference type="PROSITE" id="PS50983">
    <property type="entry name" value="FE_B12_PBP"/>
    <property type="match status" value="1"/>
</dbReference>
<comment type="caution">
    <text evidence="6">The sequence shown here is derived from an EMBL/GenBank/DDBJ whole genome shotgun (WGS) entry which is preliminary data.</text>
</comment>
<dbReference type="PANTHER" id="PTHR30532:SF25">
    <property type="entry name" value="IRON(III) DICITRATE-BINDING PERIPLASMIC PROTEIN"/>
    <property type="match status" value="1"/>
</dbReference>
<keyword evidence="3" id="KW-0813">Transport</keyword>
<evidence type="ECO:0000256" key="3">
    <source>
        <dbReference type="ARBA" id="ARBA00022448"/>
    </source>
</evidence>
<feature type="domain" description="Fe/B12 periplasmic-binding" evidence="5">
    <location>
        <begin position="57"/>
        <end position="315"/>
    </location>
</feature>
<dbReference type="RefSeq" id="WP_205117127.1">
    <property type="nucleotide sequence ID" value="NZ_JAFBCM010000001.1"/>
</dbReference>
<dbReference type="PANTHER" id="PTHR30532">
    <property type="entry name" value="IRON III DICITRATE-BINDING PERIPLASMIC PROTEIN"/>
    <property type="match status" value="1"/>
</dbReference>
<organism evidence="6 7">
    <name type="scientific">Tenggerimyces flavus</name>
    <dbReference type="NCBI Taxonomy" id="1708749"/>
    <lineage>
        <taxon>Bacteria</taxon>
        <taxon>Bacillati</taxon>
        <taxon>Actinomycetota</taxon>
        <taxon>Actinomycetes</taxon>
        <taxon>Propionibacteriales</taxon>
        <taxon>Nocardioidaceae</taxon>
        <taxon>Tenggerimyces</taxon>
    </lineage>
</organism>
<evidence type="ECO:0000256" key="4">
    <source>
        <dbReference type="ARBA" id="ARBA00022729"/>
    </source>
</evidence>
<dbReference type="EMBL" id="JBHRZH010000006">
    <property type="protein sequence ID" value="MFC3760889.1"/>
    <property type="molecule type" value="Genomic_DNA"/>
</dbReference>
<keyword evidence="4" id="KW-0732">Signal</keyword>
<dbReference type="SUPFAM" id="SSF53807">
    <property type="entry name" value="Helical backbone' metal receptor"/>
    <property type="match status" value="1"/>
</dbReference>
<name>A0ABV7Y945_9ACTN</name>
<accession>A0ABV7Y945</accession>
<evidence type="ECO:0000256" key="2">
    <source>
        <dbReference type="ARBA" id="ARBA00008814"/>
    </source>
</evidence>
<dbReference type="Pfam" id="PF01497">
    <property type="entry name" value="Peripla_BP_2"/>
    <property type="match status" value="1"/>
</dbReference>
<reference evidence="7" key="1">
    <citation type="journal article" date="2019" name="Int. J. Syst. Evol. Microbiol.">
        <title>The Global Catalogue of Microorganisms (GCM) 10K type strain sequencing project: providing services to taxonomists for standard genome sequencing and annotation.</title>
        <authorList>
            <consortium name="The Broad Institute Genomics Platform"/>
            <consortium name="The Broad Institute Genome Sequencing Center for Infectious Disease"/>
            <person name="Wu L."/>
            <person name="Ma J."/>
        </authorList>
    </citation>
    <scope>NUCLEOTIDE SEQUENCE [LARGE SCALE GENOMIC DNA]</scope>
    <source>
        <strain evidence="7">CGMCC 4.7241</strain>
    </source>
</reference>
<dbReference type="Proteomes" id="UP001595699">
    <property type="component" value="Unassembled WGS sequence"/>
</dbReference>
<evidence type="ECO:0000259" key="5">
    <source>
        <dbReference type="PROSITE" id="PS50983"/>
    </source>
</evidence>